<reference evidence="4 5" key="1">
    <citation type="submission" date="2018-03" db="EMBL/GenBank/DDBJ databases">
        <title>Genomic Encyclopedia of Archaeal and Bacterial Type Strains, Phase II (KMG-II): from individual species to whole genera.</title>
        <authorList>
            <person name="Goeker M."/>
        </authorList>
    </citation>
    <scope>NUCLEOTIDE SEQUENCE [LARGE SCALE GENOMIC DNA]</scope>
    <source>
        <strain evidence="4 5">DSM 29328</strain>
    </source>
</reference>
<organism evidence="4 5">
    <name type="scientific">Aliiruegeria haliotis</name>
    <dbReference type="NCBI Taxonomy" id="1280846"/>
    <lineage>
        <taxon>Bacteria</taxon>
        <taxon>Pseudomonadati</taxon>
        <taxon>Pseudomonadota</taxon>
        <taxon>Alphaproteobacteria</taxon>
        <taxon>Rhodobacterales</taxon>
        <taxon>Roseobacteraceae</taxon>
        <taxon>Aliiruegeria</taxon>
    </lineage>
</organism>
<protein>
    <submittedName>
        <fullName evidence="4">Ca2+-binding RTX toxin-like protein</fullName>
    </submittedName>
</protein>
<evidence type="ECO:0000256" key="3">
    <source>
        <dbReference type="SAM" id="MobiDB-lite"/>
    </source>
</evidence>
<feature type="region of interest" description="Disordered" evidence="3">
    <location>
        <begin position="5598"/>
        <end position="5625"/>
    </location>
</feature>
<dbReference type="Gene3D" id="2.150.10.10">
    <property type="entry name" value="Serralysin-like metalloprotease, C-terminal"/>
    <property type="match status" value="5"/>
</dbReference>
<comment type="caution">
    <text evidence="4">The sequence shown here is derived from an EMBL/GenBank/DDBJ whole genome shotgun (WGS) entry which is preliminary data.</text>
</comment>
<evidence type="ECO:0000256" key="1">
    <source>
        <dbReference type="ARBA" id="ARBA00004613"/>
    </source>
</evidence>
<dbReference type="SUPFAM" id="SSF51120">
    <property type="entry name" value="beta-Roll"/>
    <property type="match status" value="3"/>
</dbReference>
<dbReference type="PANTHER" id="PTHR38340:SF1">
    <property type="entry name" value="S-LAYER PROTEIN"/>
    <property type="match status" value="1"/>
</dbReference>
<proteinExistence type="predicted"/>
<gene>
    <name evidence="4" type="ORF">CLV78_102509</name>
</gene>
<name>A0A2T0RVX7_9RHOB</name>
<keyword evidence="5" id="KW-1185">Reference proteome</keyword>
<dbReference type="InterPro" id="IPR018511">
    <property type="entry name" value="Hemolysin-typ_Ca-bd_CS"/>
</dbReference>
<feature type="region of interest" description="Disordered" evidence="3">
    <location>
        <begin position="5421"/>
        <end position="5476"/>
    </location>
</feature>
<evidence type="ECO:0000256" key="2">
    <source>
        <dbReference type="ARBA" id="ARBA00022525"/>
    </source>
</evidence>
<keyword evidence="2" id="KW-0964">Secreted</keyword>
<dbReference type="OrthoDB" id="7875798at2"/>
<feature type="region of interest" description="Disordered" evidence="3">
    <location>
        <begin position="2923"/>
        <end position="2947"/>
    </location>
</feature>
<dbReference type="PANTHER" id="PTHR38340">
    <property type="entry name" value="S-LAYER PROTEIN"/>
    <property type="match status" value="1"/>
</dbReference>
<dbReference type="InterPro" id="IPR050557">
    <property type="entry name" value="RTX_toxin/Mannuronan_C5-epim"/>
</dbReference>
<dbReference type="EMBL" id="PVTD01000002">
    <property type="protein sequence ID" value="PRY25331.1"/>
    <property type="molecule type" value="Genomic_DNA"/>
</dbReference>
<comment type="subcellular location">
    <subcellularLocation>
        <location evidence="1">Secreted</location>
    </subcellularLocation>
</comment>
<dbReference type="Proteomes" id="UP000239480">
    <property type="component" value="Unassembled WGS sequence"/>
</dbReference>
<dbReference type="PROSITE" id="PS00330">
    <property type="entry name" value="HEMOLYSIN_CALCIUM"/>
    <property type="match status" value="9"/>
</dbReference>
<dbReference type="Pfam" id="PF00353">
    <property type="entry name" value="HemolysinCabind"/>
    <property type="match status" value="6"/>
</dbReference>
<sequence length="5796" mass="601714">MNDQSNTPSAGVGIDSTPEHLQDLITLAREGATVAGFSVIPPSDEPTILPEDTLTSRVLLLGDHIVLATDTGHVIVLLDGAISDSKIEIGEQELSTRDLRVAGNETGEWSTLASAPVKNLTEYAGAARDLGSGGTLPVQAGDPLIGLKISPLQLFTEYPPTPDRDEYRGLQTSPAVPLITIADLLRGDETDAALMLSPSEVVTLSLEGTAVGETICDVTFLLDGLPAGTTVSSGVLTDAGDGTLSLRFSGSPSAFEGLVITFPTDFSTDSRNDYPEGNLVATLEVKTNLGDATSATMEIRVAPEGDVEIDDTLPDTVADETDATTAVVPGALLDPAATDIDGSETIIKLVLTIAGLPGDGSFSTSSGISGLPSGAILNFFIAADGSGTLTITLDAASVGDVVAAYKAIGLRLPADFSTANRSDLTGNDPDGPTSLPLTLTLTAITDEDQNLGDDTDTDGQSTVSRVVDIDFEADITLDAPSRVEGIEDGGVLGSPAPGVTVDLDIAIAVTDADGSETASTADSRFTTVVEITFAGLPRGASVNTGTLSGKTWTGSVAEAEQLELTLPGNFSGEITHTIVATTPEGSVSTDQVIYIEPRPDIDVDGVVNVDETDDRVDVLISDFVDVLVTDPNETVVEVTFTLPGLPPGALAYDQTTGQSVGSFTDAGNGTVIFVYTWTAGATDFADVVLSFPTDYSTTSPVSTLIADLTVTTEENGTRLDPVTGQIQVHIVEEGDVAIDDTLPDTVPDETDGPTALVPVDLLSPAATDLDSSESLERLTLVIEGLPGDGSFTLANGVSGLPSGAVVSLVKVADDSMTLTISMEASVVGDIGTAYAGIALKLPKDFSTANRTDLLGDDPDGPTELPITLTLTVSTDEDRNLSDDTANDGQATVSRVVDIDFEADINLSAKPVVTAREDDGVSGEPAPGVTVDLPISIDVTDIDGSETTSTADSRFTTVVEITFQGMPANAVFNRGTFSGDTWTGTVAEAEDLSVTLPGNFSGAIPALIRATTPEGTASAPQLIMITPTPDIEIDGEVITDETDAEVRVRLSDSIDVLVPDPDETVVEVAFTLPGLPPNMKAVDATTGQPVGTFIVAGNGTVTFSYIWNANGTGSATAPEDVTLVFPTDYSSTNPATTLVAKLTVTTEESGQLNTPVSGDIAVTVNYEGDIEIRGDGPSLIETDAPITFAPGAYLSPTATDLDGSESVIAVTLDLQGLPDGTRVSYDGGASFSALGGSALTFIGTLDEYNALRVKLPRDFSTENPATTIAGTVSGLTDEGGLESRDFEVVVAATPDVTVVAPALITDAEDGDGIDGGGVTVDLQIVADPNDIDGSEDNTLVEIAFTGLPLGTTASTGTLDAAAGTWSGTVAQVNSLSLTLPGDYSGDIDLTITATSPEGVATTTQRIEIAPAGDVDLDIVELVTAETDDIVLVTPSDAWQVSVSDFDPNDPREVLTEVSLTLDGLPPGVLVQGVPASTITYDTLSGGTFTFVGTADQYAALKLWFPADYSTESPTADGLTITGTLAATSTEGSNGPSGVVLRITPEGDVEIDDTMPDTVADETDGPTALVPVDLLAPAVTDNDGSESLSRLVLVIAGLPGDGSFTIANGVTGLPNGAQATLTSALDGSSTLTITLLASQVGDVGAAYSGLALELPTDFSTANRSDLTGTDPDGPTQLPITLTLTVETDEDQDLTDDTAVDGQVTASRVVDIDFEADIALSAQDVVTAREDGGFIGDPAPGVEVDLPISIAITDLDGSETASTADSRFTTVVEITFQGMPATATFNGGSFAGDTWTGTVAEAENLSVKLPGNFSGSIPSLVRATTPEGTAAAPQLIVITPVPDVTVDGEIRTRETDAPVEVLISDFVDVLVTDPDETIEEITFILPGLPPNMRAVDDTTGLPVGTFTDAGNGTVIFSYIWKSDGSASGTSPDDVKLIFPKDYSSTNPLTTLVADLTVTTRENGQLNTPVSADIAVTVDFEGDVEIQGTNPVFDETDDPIVVTLTNFLNPVATDVDGSENVIAVTLSLDGLPAGARVSYDGGGTFAPVGASGTITFIGTLAEYRDVQIELPADFSTENPATTISGTLSGLTDEAGLDSKDFRIVINATQDVTVDAPALLTDDEDGDGIDGGGVTVDLQLNVAPNDIDGSEDNTLVEITFTDLPLGTTASNGTLDDAAGIWTGTVADANALALHLPGDYSGDIDLSIRATSPEGVASTTQRIEIAPTGDVDLDIVELTAAETDDFVFVTPSTAWQVSISDFDPNTPREVMQQVDLTLDDLPPGVVVNGVPAGTFSYDFVNGGTLAFTGTEAEYNALELRFPVDYSTESPAADGLTINGTLTATSNEGSNGPANVVLRITPEGDVELDDTLPDTVPDETDAPTALVPVQLLAAAATDLDLSESLDRLVFVVAGLPGDGSFTINNGVSGLPAGATTSLVTVADGSKTLTITLEASAVGDVSAAYAGIALELPKDFSTANRSDLAGSPPNGPTELPLTLTLTVVTDEDQDTGNDTAVDGQATATRVVDIDFEADIALSAAPVVQVREDGGFIGDPAPGVNVDLPISIDITDIDGSETASSADSRFAAVVEITFRGMPAGAVFNGGSYSGDTWTGTVAEAEALSVKLPGNYAGTIPAFIRVTTPEGTETAPQVLIVTPAPDVVIDGEIITTETDAEVAVRVSDFVDIIVTDPQETLAQISFTLPGLPPGMKAVDVNNPNTSVGTFTNAGNGTVTYNYLWNADGSGSPVSPDDVVLVFPKDYSSTNPATTLVADVTVRTEQMGQLLPPVSADVAVTVDFEGDIRIVDNGPVRLKETDDVVEFTPSAFLLPEATDIDGSESVALISLDFATLPNGTKVSYDNGATFVAATSNLGFIGDLGEYRDLIIQLPKDFSTENPASTLTGTLQAITDEGGVASATLDVSLDAEGDIEVTDNSPLVLQENDAPQDTDEDNTTSAPVDVKLVDAVTAQPSDSDGSESIARVDVVINGLPNGTELSTDGGTTFSSLPPGASYSTTLTMAEYRDLIFRLPDDFSTENPPTTIDGRVTFTTDEAILAGETDVDATDGIESRDFVVRVDSEADVDIDAKDYTGDEDQPPHKLDLDAMVTDIDGSESITDITVTFTNLPTNTDQYGQITLTTSETTYTIERTSTFTITVKDLTELQSLEFTAFPTHFSGIVTGTVNVKTDEGDPAGTDSDFEVRIRPDAEPELDVDIRVETGVENTNPDQYLVKEDVSFLLQIRGETPDQDGSEYLDQVEILHIPTGWITSDNSGNVDLSQFEAGTETGKIASATISTGTLGDTLIIQLVPDVVNFDANLRFTPLANDDRDQSTILVQNAADSLAINLHGIDTAAGLADDQATVVRKLDVDYDAVIDPMTITTGNRGTNENTNGKRNVNLGIRDFGLTDTDGSEVIDSLLLTLTVATESDTFNPPDPSDMRLQVATGSLRYAVDITLVGSTADSVTYEITQAAGATPEDFANGVEKLRLTFPQHFSGVVTTDGEVTWSETTTPTLFPGDVEVDTSDADNKGTDTFRTRVEVRPIAEAELTLTAFVRDDDLTTEDTIATSPTSVSGTAIDGATISIADILTLRESTADGSGPGTPQNGNDDQVEVYIGLDASTPDTDGSEELEQLRIANIPSAWVPLTWQVNGAVPQSEWSLLRTVDGSGQILASEFAKIDSITFDGTTGTVVITFKDDVTDFSAALPLTPSTYEDWDPSQTAPFGVIRPDGSFGTSQGTFHGGDIIVDIETRDDNTNRQVTETAEVVVDIDVDPINNTAFLVSQTDGNEAVIDNLPGGPSGIFDFQMVLDHVDKDVSEVISAVVIRSVPVGVSVYVNSRPGDPTSPYQPALITSINPDGTTDWSLEGGTWENMQFRGLPLHYAGEYPIDVDVVTKEWDGGGTRVTQIDMIVRVIPVADGGNPTGRGGGNEDTSFGVSISANIIDSAANLVGIDISSESVDRFRIVSNDFPRDSFGRPFLLFDGPPQIDTANPPDPTDPFNESGYLNLIDPTTWIDWSKVSDLHMLGGLDSNEDIDFQIEVEYVEDIDTSEFTTNIGTVRINMKGIADAPDVTVQQEDPDQTTGSTLVIGDVDPVYRATSTDTDGAGGEPPTAEQNFNRIYGYAGDDSAPFTLTQRFTDNALRNGYAGLDPSDVYEPATPLSGIMTETTAITGGTPFDGSEVIYYLISGIPAGASFLGVTPVDPTGSTVLVTELQLANLTFVPPAVSVVTYYDMDFNAIVLEDDVSLAAFRAARDMFSDPITGKLTDLDGFLKAVDGLPGGAVVTEDFSIVVLPESVGPGPDCPNEELLPPIISLEGNGFEDQQTEVKLVLSPNSQYDDILDLIDLPSVGTPPVNITGDLGIVLELPPGSSISADPPGAVIYDPISGGWAIDLAKLLSGNSAGDTVSAGSIFYTPPAHESSPVNPFPFGETFGSADPYDNLPEIEVSMVLNNITCGTSTTGTGTSNVFIEPVVDGPTVDVILTSQAPAGIYPYPVPEDEPIGLDIKVSGVDGGERLLPGSGVVITINGSHIGGQLSDLDKQLGLQQSGLYDRNGNIIDDGRLQIVGGDYVYTLDESQLDGLYIIPKNHIHGDLTVSVEATAEDIDFSTKTGTGNGTIYIDAIADEPVVDVDETVLDPETGLPIATINDNGTPLNPFDDFIELTYIEDQKIFLQQIAPAFTPDMDNSEVVSAVFELIDGVEIGATSPLTSLIDNGDGTYTVNADDFDKIWFKLEDEHARTPDNLDPSIPVEFPVTVKFITYELSNGDQKEFDAEYFVRVRPDADKPTVAASIAPKTGTEDQPGSYVLTMSGATPDPHETMDFQISGIPAGGTILLNGGPVTVTPAGTATIPGVPGVSVTGSYGFEPAGTVEFIPPADFAGSVTLTVVSITTDDVPAPWDTDGYVDQEPSDPVDLMIDIDVAPDLVVSATQPAVVLDETDDVVTYTPDASFDIRSTDVDGSEFVDSIRYQFNNMPAGVTYQYSLNGTVVDQTGDLDLTGLSQADFATLQILLPKDFSTDGQPDLQGVVTATTNEGGSGSASNTIAVNFEEDLDFSVDTDPVQLVETDAPLPFKPADALTLDVTDIDGSEVIDTVTFAMAGLPDGTTYSTGGAATPVSGTLNWSGTGAEFDNLVITFPTDFATNGTPLTATVSATTNEGGSDGGSFDVEIAGELDFDVSVSPSQNTTILPLPQVLELGIAANVTDTQTTPSETFEEVVIVFDAPLPTSAVPSSGTLVNGRTMLILTRGPTDPATFAATVAALSITFDKDFQDLVSGRVVGATNHGTALPVDFAITMTGNGPTGPQPSFLSMTVLSDEDLIPSVVPEAAVVTSLRDSGDDLELDGRVYSRMADNVGGQVTVDISLANNGDNAVERSDDSAFSGIDGFHMQGGDDLVDLDGSSAGMTVWLGAGDDVATGSAGDDIIRGGAGRDVIDGRAGDDALHGGSGSDVLSGGRGDDSLWGNDASDSLFGGRGSDTLRGGADDDRLEGETGGDALYGDMGADRLIGAAGNDLLVGGDGADDLSGGTGKDRLFGGRGEDVLEGGDASDMLFGANGADSLRGGQGADELHGGRNGDTLAGGAGNDLVYGGRGRDVLDGNVDDDSLFGGRYGDTLRGGQGNDVLKGNRGDDALKGGPGNDTLKAGLGNDSLKGGRGDDLLAGAQDDDVLEGWTGDDILRGGDGADVLRGHDGNDILRGGRGGDTLFGDAGDDVLIGGPDGDVMTGGTGSDIFRIGNDLAMTDVIADYQGPEGGSSHDQIDLTAFGLDASFAYDKSTGELSVNGAVVAAVTGFDGGVPDEVEVIFETASNQAATSVI</sequence>
<accession>A0A2T0RVX7</accession>
<dbReference type="InterPro" id="IPR001343">
    <property type="entry name" value="Hemolysn_Ca-bd"/>
</dbReference>
<dbReference type="InterPro" id="IPR011049">
    <property type="entry name" value="Serralysin-like_metalloprot_C"/>
</dbReference>
<evidence type="ECO:0000313" key="5">
    <source>
        <dbReference type="Proteomes" id="UP000239480"/>
    </source>
</evidence>
<evidence type="ECO:0000313" key="4">
    <source>
        <dbReference type="EMBL" id="PRY25331.1"/>
    </source>
</evidence>
<dbReference type="GO" id="GO:0005509">
    <property type="term" value="F:calcium ion binding"/>
    <property type="evidence" value="ECO:0007669"/>
    <property type="project" value="InterPro"/>
</dbReference>
<dbReference type="PRINTS" id="PR00313">
    <property type="entry name" value="CABNDNGRPT"/>
</dbReference>
<dbReference type="RefSeq" id="WP_106204238.1">
    <property type="nucleotide sequence ID" value="NZ_PVTD01000002.1"/>
</dbReference>
<dbReference type="GO" id="GO:0005576">
    <property type="term" value="C:extracellular region"/>
    <property type="evidence" value="ECO:0007669"/>
    <property type="project" value="UniProtKB-SubCell"/>
</dbReference>